<dbReference type="SMART" id="SM00185">
    <property type="entry name" value="ARM"/>
    <property type="match status" value="8"/>
</dbReference>
<comment type="catalytic activity">
    <reaction evidence="1">
        <text>S-ubiquitinyl-[E2 ubiquitin-conjugating enzyme]-L-cysteine + [acceptor protein]-L-lysine = [E2 ubiquitin-conjugating enzyme]-L-cysteine + N(6)-ubiquitinyl-[acceptor protein]-L-lysine.</text>
        <dbReference type="EC" id="2.3.2.27"/>
    </reaction>
</comment>
<dbReference type="PANTHER" id="PTHR45958:SF15">
    <property type="entry name" value="RING-TYPE E3 UBIQUITIN TRANSFERASE"/>
    <property type="match status" value="1"/>
</dbReference>
<dbReference type="InterPro" id="IPR036537">
    <property type="entry name" value="Adaptor_Cbl_N_dom_sf"/>
</dbReference>
<reference evidence="6" key="2">
    <citation type="submission" date="2022-03" db="EMBL/GenBank/DDBJ databases">
        <title>Draft title - Genomic analysis of global carrot germplasm unveils the trajectory of domestication and the origin of high carotenoid orange carrot.</title>
        <authorList>
            <person name="Iorizzo M."/>
            <person name="Ellison S."/>
            <person name="Senalik D."/>
            <person name="Macko-Podgorni A."/>
            <person name="Grzebelus D."/>
            <person name="Bostan H."/>
            <person name="Rolling W."/>
            <person name="Curaba J."/>
            <person name="Simon P."/>
        </authorList>
    </citation>
    <scope>NUCLEOTIDE SEQUENCE</scope>
    <source>
        <tissue evidence="6">Leaf</tissue>
    </source>
</reference>
<dbReference type="EC" id="2.3.2.27" evidence="3"/>
<dbReference type="Gene3D" id="1.25.10.10">
    <property type="entry name" value="Leucine-rich Repeat Variant"/>
    <property type="match status" value="3"/>
</dbReference>
<dbReference type="PROSITE" id="PS51698">
    <property type="entry name" value="U_BOX"/>
    <property type="match status" value="1"/>
</dbReference>
<protein>
    <recommendedName>
        <fullName evidence="3">RING-type E3 ubiquitin transferase</fullName>
        <ecNumber evidence="3">2.3.2.27</ecNumber>
    </recommendedName>
</protein>
<dbReference type="Gene3D" id="1.20.930.20">
    <property type="entry name" value="Adaptor protein Cbl, N-terminal domain"/>
    <property type="match status" value="1"/>
</dbReference>
<organism evidence="6 7">
    <name type="scientific">Daucus carota subsp. sativus</name>
    <name type="common">Carrot</name>
    <dbReference type="NCBI Taxonomy" id="79200"/>
    <lineage>
        <taxon>Eukaryota</taxon>
        <taxon>Viridiplantae</taxon>
        <taxon>Streptophyta</taxon>
        <taxon>Embryophyta</taxon>
        <taxon>Tracheophyta</taxon>
        <taxon>Spermatophyta</taxon>
        <taxon>Magnoliopsida</taxon>
        <taxon>eudicotyledons</taxon>
        <taxon>Gunneridae</taxon>
        <taxon>Pentapetalae</taxon>
        <taxon>asterids</taxon>
        <taxon>campanulids</taxon>
        <taxon>Apiales</taxon>
        <taxon>Apiaceae</taxon>
        <taxon>Apioideae</taxon>
        <taxon>Scandiceae</taxon>
        <taxon>Daucinae</taxon>
        <taxon>Daucus</taxon>
        <taxon>Daucus sect. Daucus</taxon>
    </lineage>
</organism>
<evidence type="ECO:0000256" key="1">
    <source>
        <dbReference type="ARBA" id="ARBA00000900"/>
    </source>
</evidence>
<dbReference type="Gramene" id="KZM87061">
    <property type="protein sequence ID" value="KZM87061"/>
    <property type="gene ID" value="DCAR_024195"/>
</dbReference>
<dbReference type="InterPro" id="IPR016024">
    <property type="entry name" value="ARM-type_fold"/>
</dbReference>
<dbReference type="SUPFAM" id="SSF57850">
    <property type="entry name" value="RING/U-box"/>
    <property type="match status" value="1"/>
</dbReference>
<keyword evidence="4" id="KW-0808">Transferase</keyword>
<reference evidence="6" key="1">
    <citation type="journal article" date="2016" name="Nat. Genet.">
        <title>A high-quality carrot genome assembly provides new insights into carotenoid accumulation and asterid genome evolution.</title>
        <authorList>
            <person name="Iorizzo M."/>
            <person name="Ellison S."/>
            <person name="Senalik D."/>
            <person name="Zeng P."/>
            <person name="Satapoomin P."/>
            <person name="Huang J."/>
            <person name="Bowman M."/>
            <person name="Iovene M."/>
            <person name="Sanseverino W."/>
            <person name="Cavagnaro P."/>
            <person name="Yildiz M."/>
            <person name="Macko-Podgorni A."/>
            <person name="Moranska E."/>
            <person name="Grzebelus E."/>
            <person name="Grzebelus D."/>
            <person name="Ashrafi H."/>
            <person name="Zheng Z."/>
            <person name="Cheng S."/>
            <person name="Spooner D."/>
            <person name="Van Deynze A."/>
            <person name="Simon P."/>
        </authorList>
    </citation>
    <scope>NUCLEOTIDE SEQUENCE</scope>
    <source>
        <tissue evidence="6">Leaf</tissue>
    </source>
</reference>
<dbReference type="InterPro" id="IPR011989">
    <property type="entry name" value="ARM-like"/>
</dbReference>
<dbReference type="GO" id="GO:0016567">
    <property type="term" value="P:protein ubiquitination"/>
    <property type="evidence" value="ECO:0007669"/>
    <property type="project" value="UniProtKB-UniPathway"/>
</dbReference>
<dbReference type="Gene3D" id="3.30.40.10">
    <property type="entry name" value="Zinc/RING finger domain, C3HC4 (zinc finger)"/>
    <property type="match status" value="1"/>
</dbReference>
<dbReference type="InterPro" id="IPR059179">
    <property type="entry name" value="MLKL-like_MCAfunc"/>
</dbReference>
<evidence type="ECO:0000256" key="2">
    <source>
        <dbReference type="ARBA" id="ARBA00004906"/>
    </source>
</evidence>
<evidence type="ECO:0000256" key="3">
    <source>
        <dbReference type="ARBA" id="ARBA00012483"/>
    </source>
</evidence>
<evidence type="ECO:0000313" key="7">
    <source>
        <dbReference type="Proteomes" id="UP000077755"/>
    </source>
</evidence>
<dbReference type="EMBL" id="CP093349">
    <property type="protein sequence ID" value="WOH08522.1"/>
    <property type="molecule type" value="Genomic_DNA"/>
</dbReference>
<dbReference type="PROSITE" id="PS50176">
    <property type="entry name" value="ARM_REPEAT"/>
    <property type="match status" value="1"/>
</dbReference>
<dbReference type="InterPro" id="IPR000225">
    <property type="entry name" value="Armadillo"/>
</dbReference>
<keyword evidence="5" id="KW-0677">Repeat</keyword>
<keyword evidence="7" id="KW-1185">Reference proteome</keyword>
<evidence type="ECO:0000256" key="4">
    <source>
        <dbReference type="ARBA" id="ARBA00022679"/>
    </source>
</evidence>
<evidence type="ECO:0000256" key="5">
    <source>
        <dbReference type="ARBA" id="ARBA00022737"/>
    </source>
</evidence>
<dbReference type="KEGG" id="dcr:108196849"/>
<evidence type="ECO:0000313" key="6">
    <source>
        <dbReference type="EMBL" id="WOH08522.1"/>
    </source>
</evidence>
<dbReference type="GO" id="GO:0007166">
    <property type="term" value="P:cell surface receptor signaling pathway"/>
    <property type="evidence" value="ECO:0007669"/>
    <property type="project" value="InterPro"/>
</dbReference>
<sequence>MSHCLGTIDKISHFVTIMEFVPIGTILAVLTAEVIKTAQAAQDVAFEKESFKVLSKHLYDIEPVLKELQLKELNDSLAARKALEVLDVNVKRARSLVDKYTNRARLYLLLKCRFIVKEVQDVTRDIGKSLADLSLANTDILLGISNQVNRLHNEMQTAEFESSLSQRQIVDKLTQGLTDQRLDPNEILKDIAKAVGVPVDPSEISKELESFKKEKEEAEIRKERAEVFFFEQVIALLSQADAARDYEEVRKQYFQRLQVVERSYANVKCIEPYRSFECCITGCVMVDPVSLCTGTTCEREALEAYFSLGNKSDPETGELLDDCSYRSNLQLRQSIQEWKEQIFCHKIMNCKSDLLATDDLVLQALGHMQDLIRENSINRYWITIGGLTEITISVLGKTDNEDVKRKILVTLTNAIQGHTKNKDFLIENEGFEHVIACLESDSSISETAVQLLYELLMEGSCWNVSYCRKLSQKYGAINGLVKLRHHMVIESSEKAAEILMSLCEEDELNIIKIAEAGWYEPLAKRAIQGSESSRMMMVRALVSLKMDEENSKILVEEGLIPTLLQMASGNLESKELSLSLLVKLSSYHDNKGHIAAAGGIPIVISLISPVTRTSIIAKSSEVLENLASNGDGIKFFVDENGNNLELESVIINLLTFQQNPTLPHTTRKPALRAVLGLCRFDAGLVKMAVLKANGVSAVISLLDNSDLEVRETAIYLLFLFSQHESQGTVEYLLRPRRLEAFIKILENHEKGEVQMASAGVIANLPKSEILLTEKLIESDGLKAIIDILRSGSIEAKENALSALFRFTDPTNLESQKIVVELGAYPLLVDFLKEGSVTSKARAAALIGDLSMRSVELTVVSKGIGCWFFFPGRRNPRCPAHGGVCSVNKSFCLLAADALPHLVKLLQEEVHATAFEAIQTLSTLVSEESPQRGARVLHESGAISYMLAVLSWGSQSLKEEVLGLLEKVFMSKEMVEAYGLTARANIVRLTGRSIHEDGHLQRKAARVLLLIERNSSNSRPLSSSAVVNGIGE</sequence>
<dbReference type="OrthoDB" id="1897399at2759"/>
<name>A0A164T4W8_DAUCS</name>
<accession>A0A164T4W8</accession>
<dbReference type="Proteomes" id="UP000077755">
    <property type="component" value="Chromosome 7"/>
</dbReference>
<dbReference type="InterPro" id="IPR003613">
    <property type="entry name" value="Ubox_domain"/>
</dbReference>
<comment type="pathway">
    <text evidence="2">Protein modification; protein ubiquitination.</text>
</comment>
<dbReference type="Pfam" id="PF04564">
    <property type="entry name" value="U-box"/>
    <property type="match status" value="1"/>
</dbReference>
<dbReference type="InterPro" id="IPR052608">
    <property type="entry name" value="U-box_domain_protein"/>
</dbReference>
<gene>
    <name evidence="6" type="ORF">DCAR_0727963</name>
</gene>
<dbReference type="GO" id="GO:0061630">
    <property type="term" value="F:ubiquitin protein ligase activity"/>
    <property type="evidence" value="ECO:0007669"/>
    <property type="project" value="UniProtKB-EC"/>
</dbReference>
<dbReference type="PANTHER" id="PTHR45958">
    <property type="entry name" value="RING-TYPE E3 UBIQUITIN TRANSFERASE"/>
    <property type="match status" value="1"/>
</dbReference>
<dbReference type="InterPro" id="IPR013083">
    <property type="entry name" value="Znf_RING/FYVE/PHD"/>
</dbReference>
<dbReference type="CDD" id="cd21037">
    <property type="entry name" value="MLKL_NTD"/>
    <property type="match status" value="1"/>
</dbReference>
<dbReference type="SMART" id="SM00504">
    <property type="entry name" value="Ubox"/>
    <property type="match status" value="1"/>
</dbReference>
<dbReference type="AlphaFoldDB" id="A0A164T4W8"/>
<dbReference type="OMA" id="FICCITG"/>
<proteinExistence type="predicted"/>
<dbReference type="SUPFAM" id="SSF48371">
    <property type="entry name" value="ARM repeat"/>
    <property type="match status" value="2"/>
</dbReference>